<dbReference type="AlphaFoldDB" id="A0A5Q2Q9J9"/>
<protein>
    <submittedName>
        <fullName evidence="5">Helix-turn-helix domain-containing protein</fullName>
    </submittedName>
</protein>
<dbReference type="GO" id="GO:0003700">
    <property type="term" value="F:DNA-binding transcription factor activity"/>
    <property type="evidence" value="ECO:0007669"/>
    <property type="project" value="InterPro"/>
</dbReference>
<sequence length="333" mass="37876">MDPKRNSISAHYLDSICQGAARRGLSADSVRAQAGIPAELSPQARLTSDQFSRLLLDVFGRADDEFLGLTDQPCRHGAFVMMAKQAVMLDDLRQVYQHIERFYRLVTRDLNFALRVDAGEARFDLMLERPQLDPQATLREFYLLLMHRFPSWLVGKRIALRRVDMAGDEPAHADEYGLIFGQPGQFNQPSSALVFDSAALYWPVVQTRESLRQHLDDAPLTWVTRQQIYPTISRRVRQALRQTQPIGSARIQAVAAQLHMTERTLRRRLADEGTAYQDLKDQVRRDYAAQRLAQPHVLMADVAGELGFSDPGAFSRAFKGWTGQAPRHYRGDR</sequence>
<dbReference type="Pfam" id="PF12833">
    <property type="entry name" value="HTH_18"/>
    <property type="match status" value="1"/>
</dbReference>
<evidence type="ECO:0000313" key="6">
    <source>
        <dbReference type="Proteomes" id="UP000388235"/>
    </source>
</evidence>
<evidence type="ECO:0000313" key="5">
    <source>
        <dbReference type="EMBL" id="QGG79614.1"/>
    </source>
</evidence>
<keyword evidence="3" id="KW-0804">Transcription</keyword>
<dbReference type="PANTHER" id="PTHR47894">
    <property type="entry name" value="HTH-TYPE TRANSCRIPTIONAL REGULATOR GADX"/>
    <property type="match status" value="1"/>
</dbReference>
<dbReference type="GO" id="GO:0000976">
    <property type="term" value="F:transcription cis-regulatory region binding"/>
    <property type="evidence" value="ECO:0007669"/>
    <property type="project" value="TreeGrafter"/>
</dbReference>
<dbReference type="PROSITE" id="PS01124">
    <property type="entry name" value="HTH_ARAC_FAMILY_2"/>
    <property type="match status" value="1"/>
</dbReference>
<keyword evidence="1" id="KW-0805">Transcription regulation</keyword>
<dbReference type="PANTHER" id="PTHR47894:SF1">
    <property type="entry name" value="HTH-TYPE TRANSCRIPTIONAL REGULATOR VQSM"/>
    <property type="match status" value="1"/>
</dbReference>
<dbReference type="Proteomes" id="UP000388235">
    <property type="component" value="Chromosome"/>
</dbReference>
<keyword evidence="2" id="KW-0238">DNA-binding</keyword>
<evidence type="ECO:0000256" key="1">
    <source>
        <dbReference type="ARBA" id="ARBA00023015"/>
    </source>
</evidence>
<dbReference type="GO" id="GO:0005829">
    <property type="term" value="C:cytosol"/>
    <property type="evidence" value="ECO:0007669"/>
    <property type="project" value="TreeGrafter"/>
</dbReference>
<gene>
    <name evidence="5" type="ORF">GH975_03130</name>
</gene>
<dbReference type="InterPro" id="IPR018060">
    <property type="entry name" value="HTH_AraC"/>
</dbReference>
<dbReference type="InterPro" id="IPR032687">
    <property type="entry name" value="AraC-type_N"/>
</dbReference>
<evidence type="ECO:0000256" key="3">
    <source>
        <dbReference type="ARBA" id="ARBA00023163"/>
    </source>
</evidence>
<keyword evidence="6" id="KW-1185">Reference proteome</keyword>
<name>A0A5Q2Q9J9_9GAMM</name>
<evidence type="ECO:0000256" key="2">
    <source>
        <dbReference type="ARBA" id="ARBA00023125"/>
    </source>
</evidence>
<dbReference type="KEGG" id="llp:GH975_03130"/>
<dbReference type="EMBL" id="CP045871">
    <property type="protein sequence ID" value="QGG79614.1"/>
    <property type="molecule type" value="Genomic_DNA"/>
</dbReference>
<dbReference type="InterPro" id="IPR009057">
    <property type="entry name" value="Homeodomain-like_sf"/>
</dbReference>
<dbReference type="Pfam" id="PF12625">
    <property type="entry name" value="Arabinose_bd"/>
    <property type="match status" value="1"/>
</dbReference>
<dbReference type="Gene3D" id="1.10.10.60">
    <property type="entry name" value="Homeodomain-like"/>
    <property type="match status" value="1"/>
</dbReference>
<feature type="domain" description="HTH araC/xylS-type" evidence="4">
    <location>
        <begin position="234"/>
        <end position="332"/>
    </location>
</feature>
<dbReference type="RefSeq" id="WP_153713118.1">
    <property type="nucleotide sequence ID" value="NZ_CP045871.1"/>
</dbReference>
<accession>A0A5Q2Q9J9</accession>
<proteinExistence type="predicted"/>
<organism evidence="5 6">
    <name type="scientific">Litorivicinus lipolyticus</name>
    <dbReference type="NCBI Taxonomy" id="418701"/>
    <lineage>
        <taxon>Bacteria</taxon>
        <taxon>Pseudomonadati</taxon>
        <taxon>Pseudomonadota</taxon>
        <taxon>Gammaproteobacteria</taxon>
        <taxon>Oceanospirillales</taxon>
        <taxon>Litorivicinaceae</taxon>
        <taxon>Litorivicinus</taxon>
    </lineage>
</organism>
<reference evidence="5 6" key="1">
    <citation type="submission" date="2019-11" db="EMBL/GenBank/DDBJ databases">
        <authorList>
            <person name="Khan S.A."/>
            <person name="Jeon C.O."/>
            <person name="Chun B.H."/>
        </authorList>
    </citation>
    <scope>NUCLEOTIDE SEQUENCE [LARGE SCALE GENOMIC DNA]</scope>
    <source>
        <strain evidence="5 6">IMCC 1097</strain>
    </source>
</reference>
<evidence type="ECO:0000259" key="4">
    <source>
        <dbReference type="PROSITE" id="PS01124"/>
    </source>
</evidence>
<dbReference type="SUPFAM" id="SSF46689">
    <property type="entry name" value="Homeodomain-like"/>
    <property type="match status" value="1"/>
</dbReference>
<dbReference type="OrthoDB" id="5582699at2"/>
<dbReference type="SMART" id="SM00342">
    <property type="entry name" value="HTH_ARAC"/>
    <property type="match status" value="1"/>
</dbReference>